<feature type="domain" description="C2H2-type" evidence="1">
    <location>
        <begin position="35"/>
        <end position="62"/>
    </location>
</feature>
<dbReference type="EMBL" id="MN740938">
    <property type="protein sequence ID" value="QHU18818.1"/>
    <property type="molecule type" value="Genomic_DNA"/>
</dbReference>
<dbReference type="AlphaFoldDB" id="A0A6C0KR64"/>
<feature type="domain" description="C2H2-type" evidence="1">
    <location>
        <begin position="63"/>
        <end position="91"/>
    </location>
</feature>
<dbReference type="SUPFAM" id="SSF57667">
    <property type="entry name" value="beta-beta-alpha zinc fingers"/>
    <property type="match status" value="1"/>
</dbReference>
<name>A0A6C0KR64_9ZZZZ</name>
<accession>A0A6C0KR64</accession>
<dbReference type="InterPro" id="IPR036236">
    <property type="entry name" value="Znf_C2H2_sf"/>
</dbReference>
<organism evidence="2">
    <name type="scientific">viral metagenome</name>
    <dbReference type="NCBI Taxonomy" id="1070528"/>
    <lineage>
        <taxon>unclassified sequences</taxon>
        <taxon>metagenomes</taxon>
        <taxon>organismal metagenomes</taxon>
    </lineage>
</organism>
<evidence type="ECO:0000259" key="1">
    <source>
        <dbReference type="PROSITE" id="PS50157"/>
    </source>
</evidence>
<reference evidence="2" key="1">
    <citation type="journal article" date="2020" name="Nature">
        <title>Giant virus diversity and host interactions through global metagenomics.</title>
        <authorList>
            <person name="Schulz F."/>
            <person name="Roux S."/>
            <person name="Paez-Espino D."/>
            <person name="Jungbluth S."/>
            <person name="Walsh D.A."/>
            <person name="Denef V.J."/>
            <person name="McMahon K.D."/>
            <person name="Konstantinidis K.T."/>
            <person name="Eloe-Fadrosh E.A."/>
            <person name="Kyrpides N.C."/>
            <person name="Woyke T."/>
        </authorList>
    </citation>
    <scope>NUCLEOTIDE SEQUENCE</scope>
    <source>
        <strain evidence="2">GVMAG-S-3300013006-158</strain>
    </source>
</reference>
<dbReference type="PROSITE" id="PS50157">
    <property type="entry name" value="ZINC_FINGER_C2H2_2"/>
    <property type="match status" value="2"/>
</dbReference>
<evidence type="ECO:0000313" key="2">
    <source>
        <dbReference type="EMBL" id="QHU18818.1"/>
    </source>
</evidence>
<proteinExistence type="predicted"/>
<dbReference type="Gene3D" id="3.30.160.60">
    <property type="entry name" value="Classic Zinc Finger"/>
    <property type="match status" value="1"/>
</dbReference>
<dbReference type="SMART" id="SM00355">
    <property type="entry name" value="ZnF_C2H2"/>
    <property type="match status" value="4"/>
</dbReference>
<protein>
    <recommendedName>
        <fullName evidence="1">C2H2-type domain-containing protein</fullName>
    </recommendedName>
</protein>
<dbReference type="InterPro" id="IPR013087">
    <property type="entry name" value="Znf_C2H2_type"/>
</dbReference>
<dbReference type="PROSITE" id="PS00028">
    <property type="entry name" value="ZINC_FINGER_C2H2_1"/>
    <property type="match status" value="1"/>
</dbReference>
<sequence>MDIQKIETTSIQKKEYNSTPNSMPFVYKKNEEGLFVCPHCDYKKSNQSSMHYHMKKHEEERSHICKTCKKGFLQKQTLDLHIRSKHPELKTTEEKKISCPFDKCTFTAMTKGNCIIHCLRTHFQEEMKKSMNVHEDTKIIQCTTCKKEFQSSCSFYYHAKRCFPFDTKNEKYQTLQPLL</sequence>